<dbReference type="Proteomes" id="UP000306912">
    <property type="component" value="Unassembled WGS sequence"/>
</dbReference>
<evidence type="ECO:0000259" key="1">
    <source>
        <dbReference type="Pfam" id="PF02464"/>
    </source>
</evidence>
<dbReference type="RefSeq" id="WP_138191643.1">
    <property type="nucleotide sequence ID" value="NZ_VBWP01000008.1"/>
</dbReference>
<keyword evidence="3" id="KW-1185">Reference proteome</keyword>
<name>A0A5R8QAE1_9FIRM</name>
<dbReference type="Pfam" id="PF02464">
    <property type="entry name" value="CinA"/>
    <property type="match status" value="1"/>
</dbReference>
<dbReference type="InterPro" id="IPR036653">
    <property type="entry name" value="CinA-like_C"/>
</dbReference>
<evidence type="ECO:0000313" key="3">
    <source>
        <dbReference type="Proteomes" id="UP000306912"/>
    </source>
</evidence>
<comment type="caution">
    <text evidence="2">The sequence shown here is derived from an EMBL/GenBank/DDBJ whole genome shotgun (WGS) entry which is preliminary data.</text>
</comment>
<dbReference type="InterPro" id="IPR008136">
    <property type="entry name" value="CinA_C"/>
</dbReference>
<dbReference type="SUPFAM" id="SSF142433">
    <property type="entry name" value="CinA-like"/>
    <property type="match status" value="1"/>
</dbReference>
<dbReference type="AlphaFoldDB" id="A0A5R8QAE1"/>
<proteinExistence type="predicted"/>
<organism evidence="2 3">
    <name type="scientific">Culicoidibacter larvae</name>
    <dbReference type="NCBI Taxonomy" id="2579976"/>
    <lineage>
        <taxon>Bacteria</taxon>
        <taxon>Bacillati</taxon>
        <taxon>Bacillota</taxon>
        <taxon>Culicoidibacteria</taxon>
        <taxon>Culicoidibacterales</taxon>
        <taxon>Culicoidibacteraceae</taxon>
        <taxon>Culicoidibacter</taxon>
    </lineage>
</organism>
<reference evidence="2 3" key="1">
    <citation type="submission" date="2019-05" db="EMBL/GenBank/DDBJ databases">
        <title>Culicoidintestinum kansasii gen. nov., sp. nov. from the gastrointestinal tract of the biting midge, Culicoides sonorensis.</title>
        <authorList>
            <person name="Neupane S."/>
            <person name="Ghosh A."/>
            <person name="Gunther S."/>
            <person name="Martin K."/>
            <person name="Zurek L."/>
        </authorList>
    </citation>
    <scope>NUCLEOTIDE SEQUENCE [LARGE SCALE GENOMIC DNA]</scope>
    <source>
        <strain evidence="2 3">CS-1</strain>
    </source>
</reference>
<sequence length="157" mass="17020">MIKLLIDTLKKRSWRLAIVETSSGGLLSAEFIKQDGVSAIFAESMVAYDMDAKLKRLHVDEELIAAYGSVSVQTAESMARGMCKNTGADVVISITGISGPKGGTEVKPVGLTYICVLVDGVCSTKQYFLSGSRHSIMKQTVELAIQQTYDCIFSKEE</sequence>
<feature type="domain" description="CinA C-terminal" evidence="1">
    <location>
        <begin position="3"/>
        <end position="150"/>
    </location>
</feature>
<gene>
    <name evidence="2" type="ORF">FEZ08_09235</name>
</gene>
<dbReference type="InParanoid" id="A0A5R8QAE1"/>
<evidence type="ECO:0000313" key="2">
    <source>
        <dbReference type="EMBL" id="TLG72561.1"/>
    </source>
</evidence>
<dbReference type="NCBIfam" id="TIGR00199">
    <property type="entry name" value="PncC_domain"/>
    <property type="match status" value="1"/>
</dbReference>
<accession>A0A5R8QAE1</accession>
<dbReference type="EMBL" id="VBWP01000008">
    <property type="protein sequence ID" value="TLG72561.1"/>
    <property type="molecule type" value="Genomic_DNA"/>
</dbReference>
<dbReference type="Gene3D" id="3.90.950.20">
    <property type="entry name" value="CinA-like"/>
    <property type="match status" value="1"/>
</dbReference>
<dbReference type="OrthoDB" id="9801454at2"/>
<protein>
    <submittedName>
        <fullName evidence="2">CinA family protein</fullName>
    </submittedName>
</protein>